<evidence type="ECO:0000256" key="1">
    <source>
        <dbReference type="SAM" id="Phobius"/>
    </source>
</evidence>
<feature type="transmembrane region" description="Helical" evidence="1">
    <location>
        <begin position="204"/>
        <end position="224"/>
    </location>
</feature>
<keyword evidence="1" id="KW-0812">Transmembrane</keyword>
<gene>
    <name evidence="2" type="ORF">SAMEA2259716_03499</name>
</gene>
<dbReference type="Proteomes" id="UP000190074">
    <property type="component" value="Unassembled WGS sequence"/>
</dbReference>
<evidence type="ECO:0000313" key="2">
    <source>
        <dbReference type="EMBL" id="SKM30468.1"/>
    </source>
</evidence>
<reference evidence="2 3" key="1">
    <citation type="submission" date="2016-11" db="EMBL/GenBank/DDBJ databases">
        <authorList>
            <consortium name="Pathogen Informatics"/>
        </authorList>
    </citation>
    <scope>NUCLEOTIDE SEQUENCE [LARGE SCALE GENOMIC DNA]</scope>
    <source>
        <strain evidence="2 3">911</strain>
    </source>
</reference>
<organism evidence="2 3">
    <name type="scientific">Mycobacteroides abscessus subsp. massiliense</name>
    <dbReference type="NCBI Taxonomy" id="1962118"/>
    <lineage>
        <taxon>Bacteria</taxon>
        <taxon>Bacillati</taxon>
        <taxon>Actinomycetota</taxon>
        <taxon>Actinomycetes</taxon>
        <taxon>Mycobacteriales</taxon>
        <taxon>Mycobacteriaceae</taxon>
        <taxon>Mycobacteroides</taxon>
        <taxon>Mycobacteroides abscessus</taxon>
    </lineage>
</organism>
<proteinExistence type="predicted"/>
<protein>
    <submittedName>
        <fullName evidence="2">Uncharacterized protein</fullName>
    </submittedName>
</protein>
<keyword evidence="1" id="KW-0472">Membrane</keyword>
<evidence type="ECO:0000313" key="3">
    <source>
        <dbReference type="Proteomes" id="UP000190074"/>
    </source>
</evidence>
<feature type="transmembrane region" description="Helical" evidence="1">
    <location>
        <begin position="12"/>
        <end position="31"/>
    </location>
</feature>
<sequence length="261" mass="28718">MSLRFALAPWWLQAPAYSVLFFALWTFYTTAADSRPDWVQCIIVAVVFGLIMGRISARRNRRELAPLVAGVAPGDYRQVSKALRIGPPPNDPVILHAAARLADRRATQSMRERGVVMILAAVCVVTLVALAEGHSFHLAGYAMTVLLGAFATHGWIHPLLLQARLVILTDAAHQNPLPTGLVDTTQRSTPARQNPGLFSFRGRVVTAILVTAIGINGLWGYFHYHRPDLLWLSLFPLALGALGFRDAVKSRRAESIHEKSN</sequence>
<dbReference type="EMBL" id="FVGW01000006">
    <property type="protein sequence ID" value="SKM30468.1"/>
    <property type="molecule type" value="Genomic_DNA"/>
</dbReference>
<feature type="transmembrane region" description="Helical" evidence="1">
    <location>
        <begin position="37"/>
        <end position="57"/>
    </location>
</feature>
<feature type="transmembrane region" description="Helical" evidence="1">
    <location>
        <begin position="114"/>
        <end position="132"/>
    </location>
</feature>
<keyword evidence="1" id="KW-1133">Transmembrane helix</keyword>
<accession>A0A1T6PRE2</accession>
<feature type="transmembrane region" description="Helical" evidence="1">
    <location>
        <begin position="230"/>
        <end position="248"/>
    </location>
</feature>
<dbReference type="AlphaFoldDB" id="A0A1T6PRE2"/>
<feature type="transmembrane region" description="Helical" evidence="1">
    <location>
        <begin position="138"/>
        <end position="156"/>
    </location>
</feature>
<name>A0A1T6PRE2_9MYCO</name>